<evidence type="ECO:0000256" key="6">
    <source>
        <dbReference type="SAM" id="Phobius"/>
    </source>
</evidence>
<organism evidence="7 8">
    <name type="scientific">Streptomyces tagetis</name>
    <dbReference type="NCBI Taxonomy" id="2820809"/>
    <lineage>
        <taxon>Bacteria</taxon>
        <taxon>Bacillati</taxon>
        <taxon>Actinomycetota</taxon>
        <taxon>Actinomycetes</taxon>
        <taxon>Kitasatosporales</taxon>
        <taxon>Streptomycetaceae</taxon>
        <taxon>Streptomyces</taxon>
    </lineage>
</organism>
<dbReference type="Gene3D" id="1.10.4160.10">
    <property type="entry name" value="Hydantoin permease"/>
    <property type="match status" value="1"/>
</dbReference>
<dbReference type="AlphaFoldDB" id="A0A940XFT9"/>
<dbReference type="CDD" id="cd11484">
    <property type="entry name" value="SLC-NCS1sbd_CobB-like"/>
    <property type="match status" value="1"/>
</dbReference>
<feature type="transmembrane region" description="Helical" evidence="6">
    <location>
        <begin position="236"/>
        <end position="254"/>
    </location>
</feature>
<evidence type="ECO:0000256" key="2">
    <source>
        <dbReference type="ARBA" id="ARBA00008974"/>
    </source>
</evidence>
<dbReference type="PANTHER" id="PTHR30569">
    <property type="entry name" value="CYTOSINE TRANSPORTER CODB"/>
    <property type="match status" value="1"/>
</dbReference>
<dbReference type="RefSeq" id="WP_210872023.1">
    <property type="nucleotide sequence ID" value="NZ_JAGPNL010000003.1"/>
</dbReference>
<feature type="transmembrane region" description="Helical" evidence="6">
    <location>
        <begin position="311"/>
        <end position="330"/>
    </location>
</feature>
<keyword evidence="4 6" id="KW-1133">Transmembrane helix</keyword>
<dbReference type="Proteomes" id="UP000677875">
    <property type="component" value="Unassembled WGS sequence"/>
</dbReference>
<dbReference type="GO" id="GO:0015209">
    <property type="term" value="F:cytosine transmembrane transporter activity"/>
    <property type="evidence" value="ECO:0007669"/>
    <property type="project" value="InterPro"/>
</dbReference>
<comment type="subcellular location">
    <subcellularLocation>
        <location evidence="1">Membrane</location>
        <topology evidence="1">Multi-pass membrane protein</topology>
    </subcellularLocation>
</comment>
<feature type="transmembrane region" description="Helical" evidence="6">
    <location>
        <begin position="24"/>
        <end position="49"/>
    </location>
</feature>
<dbReference type="InterPro" id="IPR001248">
    <property type="entry name" value="Pur-cyt_permease"/>
</dbReference>
<dbReference type="InterPro" id="IPR030191">
    <property type="entry name" value="CodB"/>
</dbReference>
<evidence type="ECO:0000313" key="8">
    <source>
        <dbReference type="Proteomes" id="UP000677875"/>
    </source>
</evidence>
<keyword evidence="3 6" id="KW-0812">Transmembrane</keyword>
<feature type="transmembrane region" description="Helical" evidence="6">
    <location>
        <begin position="56"/>
        <end position="77"/>
    </location>
</feature>
<accession>A0A940XFT9</accession>
<sequence length="451" mass="47339">MESTAEQHDDYALSRVPTGRRHHWFSIAVQRFGMLSSLASFLIGATLGFGMTFWDAVLAITFGAVVLEIVTIFTGIAGQREGLSTSVLARWTGFGRAGSSLIGLAISVSALGWFGIQNAVSAQGLVSLIGVLPLWAWALVFGLTVTGIVMLGIGSMAWTAYIAVPAFLALAGWSIISELSRHDLGDLLHAAPAGPQLSLLQGTSIVAGGFIVGAVITPDMSRFNRTSGDVVKQTVVGISLGEYVIGLIGVLLALALRTNDVVAIVTSTSGFLGTLVIIAATLKINDWNLYAASLGIVNFVDQVFGRRVHRTLVTLVVGILGSVLGAVGILDRFTDFLVLLSVVFPPIAGIMVAEYFLGRVWRPELDASRERGALPDTAPTWVPAALAVWACASLIGHFVEWGLPSVNSVVVAMVLYLALARLGLVRGVGRSATHLPPTTPSTAAGRRASAG</sequence>
<evidence type="ECO:0000256" key="3">
    <source>
        <dbReference type="ARBA" id="ARBA00022692"/>
    </source>
</evidence>
<feature type="transmembrane region" description="Helical" evidence="6">
    <location>
        <begin position="197"/>
        <end position="216"/>
    </location>
</feature>
<reference evidence="7" key="1">
    <citation type="submission" date="2021-04" db="EMBL/GenBank/DDBJ databases">
        <title>Genome seq and assembly of Streptomyces sp. RG38.</title>
        <authorList>
            <person name="Chhetri G."/>
        </authorList>
    </citation>
    <scope>NUCLEOTIDE SEQUENCE</scope>
    <source>
        <strain evidence="7">RG38</strain>
    </source>
</reference>
<dbReference type="PANTHER" id="PTHR30569:SF0">
    <property type="entry name" value="CYTOSINE PERMEASE"/>
    <property type="match status" value="1"/>
</dbReference>
<feature type="transmembrane region" description="Helical" evidence="6">
    <location>
        <begin position="378"/>
        <end position="399"/>
    </location>
</feature>
<feature type="transmembrane region" description="Helical" evidence="6">
    <location>
        <begin position="97"/>
        <end position="116"/>
    </location>
</feature>
<gene>
    <name evidence="7" type="ORF">J5Y05_13675</name>
</gene>
<dbReference type="EMBL" id="JAGPNL010000003">
    <property type="protein sequence ID" value="MBQ0827551.1"/>
    <property type="molecule type" value="Genomic_DNA"/>
</dbReference>
<dbReference type="GO" id="GO:0005886">
    <property type="term" value="C:plasma membrane"/>
    <property type="evidence" value="ECO:0007669"/>
    <property type="project" value="TreeGrafter"/>
</dbReference>
<protein>
    <submittedName>
        <fullName evidence="7">Cytosine permease</fullName>
    </submittedName>
</protein>
<comment type="caution">
    <text evidence="7">The sequence shown here is derived from an EMBL/GenBank/DDBJ whole genome shotgun (WGS) entry which is preliminary data.</text>
</comment>
<keyword evidence="8" id="KW-1185">Reference proteome</keyword>
<keyword evidence="5 6" id="KW-0472">Membrane</keyword>
<evidence type="ECO:0000256" key="4">
    <source>
        <dbReference type="ARBA" id="ARBA00022989"/>
    </source>
</evidence>
<feature type="transmembrane region" description="Helical" evidence="6">
    <location>
        <begin position="405"/>
        <end position="424"/>
    </location>
</feature>
<proteinExistence type="inferred from homology"/>
<dbReference type="Pfam" id="PF02133">
    <property type="entry name" value="Transp_cyt_pur"/>
    <property type="match status" value="1"/>
</dbReference>
<evidence type="ECO:0000313" key="7">
    <source>
        <dbReference type="EMBL" id="MBQ0827551.1"/>
    </source>
</evidence>
<comment type="similarity">
    <text evidence="2">Belongs to the purine-cytosine permease (2.A.39) family.</text>
</comment>
<name>A0A940XFT9_9ACTN</name>
<evidence type="ECO:0000256" key="5">
    <source>
        <dbReference type="ARBA" id="ARBA00023136"/>
    </source>
</evidence>
<feature type="transmembrane region" description="Helical" evidence="6">
    <location>
        <begin position="261"/>
        <end position="281"/>
    </location>
</feature>
<evidence type="ECO:0000256" key="1">
    <source>
        <dbReference type="ARBA" id="ARBA00004141"/>
    </source>
</evidence>
<feature type="transmembrane region" description="Helical" evidence="6">
    <location>
        <begin position="336"/>
        <end position="357"/>
    </location>
</feature>
<feature type="transmembrane region" description="Helical" evidence="6">
    <location>
        <begin position="158"/>
        <end position="176"/>
    </location>
</feature>
<feature type="transmembrane region" description="Helical" evidence="6">
    <location>
        <begin position="128"/>
        <end position="152"/>
    </location>
</feature>